<feature type="domain" description="O-antigen ligase-related" evidence="6">
    <location>
        <begin position="142"/>
        <end position="302"/>
    </location>
</feature>
<feature type="transmembrane region" description="Helical" evidence="5">
    <location>
        <begin position="29"/>
        <end position="45"/>
    </location>
</feature>
<feature type="transmembrane region" description="Helical" evidence="5">
    <location>
        <begin position="342"/>
        <end position="360"/>
    </location>
</feature>
<evidence type="ECO:0000256" key="5">
    <source>
        <dbReference type="SAM" id="Phobius"/>
    </source>
</evidence>
<feature type="transmembrane region" description="Helical" evidence="5">
    <location>
        <begin position="286"/>
        <end position="306"/>
    </location>
</feature>
<feature type="transmembrane region" description="Helical" evidence="5">
    <location>
        <begin position="57"/>
        <end position="78"/>
    </location>
</feature>
<dbReference type="RefSeq" id="WP_163691932.1">
    <property type="nucleotide sequence ID" value="NZ_FXTW01000001.1"/>
</dbReference>
<evidence type="ECO:0000313" key="8">
    <source>
        <dbReference type="Proteomes" id="UP000468443"/>
    </source>
</evidence>
<accession>A0A6P0U9P4</accession>
<dbReference type="EMBL" id="JAABOP010000001">
    <property type="protein sequence ID" value="NER09904.1"/>
    <property type="molecule type" value="Genomic_DNA"/>
</dbReference>
<keyword evidence="8" id="KW-1185">Reference proteome</keyword>
<dbReference type="AlphaFoldDB" id="A0A6P0U9P4"/>
<organism evidence="7 8">
    <name type="scientific">Muriicola jejuensis</name>
    <dbReference type="NCBI Taxonomy" id="504488"/>
    <lineage>
        <taxon>Bacteria</taxon>
        <taxon>Pseudomonadati</taxon>
        <taxon>Bacteroidota</taxon>
        <taxon>Flavobacteriia</taxon>
        <taxon>Flavobacteriales</taxon>
        <taxon>Flavobacteriaceae</taxon>
        <taxon>Muriicola</taxon>
    </lineage>
</organism>
<proteinExistence type="predicted"/>
<name>A0A6P0U9P4_9FLAO</name>
<evidence type="ECO:0000259" key="6">
    <source>
        <dbReference type="Pfam" id="PF04932"/>
    </source>
</evidence>
<dbReference type="InterPro" id="IPR051533">
    <property type="entry name" value="WaaL-like"/>
</dbReference>
<evidence type="ECO:0000313" key="7">
    <source>
        <dbReference type="EMBL" id="NER09904.1"/>
    </source>
</evidence>
<gene>
    <name evidence="7" type="ORF">GWK09_05210</name>
</gene>
<sequence>MKYSTVLLFIPTLTTFIFAEEIFHNLNITGKRITYLAIPFFFLFLRTNEVLLLRKKALLGLIYGAIFSSLLLISINFFEYYQQKPLWTIDKDLFNYYYTNKNYTEIIDIHPTYYGMYLLLALVGLLHDPGSWYKIFRGASIGIITLSIFFVGSRIILALFVLTILFYILRNLKKYFKQDRRAFVAFALMFTIFSVGFFSFFKNTYLYQRLTTESIWELSYEVGTNYNSSGKGDSRLARWAIAVEQISKSPLIGYGAGNESTILAAEYRKSGMTSAAKYEYNAHNQYLGFALEAGLLALILLFHVLGTNIYFGVRNHDHIGILFFVFIAFVCLFENYLIRNAAIIFVSFFGTVFLFSNRITTYQKRSS</sequence>
<keyword evidence="2 5" id="KW-0812">Transmembrane</keyword>
<dbReference type="PANTHER" id="PTHR37422">
    <property type="entry name" value="TEICHURONIC ACID BIOSYNTHESIS PROTEIN TUAE"/>
    <property type="match status" value="1"/>
</dbReference>
<dbReference type="Proteomes" id="UP000468443">
    <property type="component" value="Unassembled WGS sequence"/>
</dbReference>
<dbReference type="GO" id="GO:0016020">
    <property type="term" value="C:membrane"/>
    <property type="evidence" value="ECO:0007669"/>
    <property type="project" value="UniProtKB-SubCell"/>
</dbReference>
<keyword evidence="3 5" id="KW-1133">Transmembrane helix</keyword>
<comment type="caution">
    <text evidence="7">The sequence shown here is derived from an EMBL/GenBank/DDBJ whole genome shotgun (WGS) entry which is preliminary data.</text>
</comment>
<dbReference type="Pfam" id="PF04932">
    <property type="entry name" value="Wzy_C"/>
    <property type="match status" value="1"/>
</dbReference>
<dbReference type="InterPro" id="IPR007016">
    <property type="entry name" value="O-antigen_ligase-rel_domated"/>
</dbReference>
<evidence type="ECO:0000256" key="1">
    <source>
        <dbReference type="ARBA" id="ARBA00004141"/>
    </source>
</evidence>
<feature type="transmembrane region" description="Helical" evidence="5">
    <location>
        <begin position="141"/>
        <end position="169"/>
    </location>
</feature>
<comment type="subcellular location">
    <subcellularLocation>
        <location evidence="1">Membrane</location>
        <topology evidence="1">Multi-pass membrane protein</topology>
    </subcellularLocation>
</comment>
<evidence type="ECO:0000256" key="2">
    <source>
        <dbReference type="ARBA" id="ARBA00022692"/>
    </source>
</evidence>
<feature type="transmembrane region" description="Helical" evidence="5">
    <location>
        <begin position="318"/>
        <end position="336"/>
    </location>
</feature>
<evidence type="ECO:0000256" key="4">
    <source>
        <dbReference type="ARBA" id="ARBA00023136"/>
    </source>
</evidence>
<feature type="transmembrane region" description="Helical" evidence="5">
    <location>
        <begin position="181"/>
        <end position="201"/>
    </location>
</feature>
<protein>
    <recommendedName>
        <fullName evidence="6">O-antigen ligase-related domain-containing protein</fullName>
    </recommendedName>
</protein>
<reference evidence="7 8" key="1">
    <citation type="submission" date="2020-01" db="EMBL/GenBank/DDBJ databases">
        <title>Muriicola jejuensis KCTC 22299.</title>
        <authorList>
            <person name="Wang G."/>
        </authorList>
    </citation>
    <scope>NUCLEOTIDE SEQUENCE [LARGE SCALE GENOMIC DNA]</scope>
    <source>
        <strain evidence="7 8">KCTC 22299</strain>
    </source>
</reference>
<keyword evidence="4 5" id="KW-0472">Membrane</keyword>
<evidence type="ECO:0000256" key="3">
    <source>
        <dbReference type="ARBA" id="ARBA00022989"/>
    </source>
</evidence>
<dbReference type="PANTHER" id="PTHR37422:SF13">
    <property type="entry name" value="LIPOPOLYSACCHARIDE BIOSYNTHESIS PROTEIN PA4999-RELATED"/>
    <property type="match status" value="1"/>
</dbReference>